<dbReference type="AlphaFoldDB" id="A0A3M6TLT4"/>
<keyword evidence="11" id="KW-1185">Reference proteome</keyword>
<dbReference type="PANTHER" id="PTHR12191:SF37">
    <property type="entry name" value="ZINC TRANSPORTER FOI"/>
    <property type="match status" value="1"/>
</dbReference>
<dbReference type="Proteomes" id="UP000275408">
    <property type="component" value="Unassembled WGS sequence"/>
</dbReference>
<dbReference type="Pfam" id="PF21116">
    <property type="entry name" value="EF-hand_Zip"/>
    <property type="match status" value="1"/>
</dbReference>
<evidence type="ECO:0000256" key="8">
    <source>
        <dbReference type="SAM" id="SignalP"/>
    </source>
</evidence>
<feature type="region of interest" description="Disordered" evidence="6">
    <location>
        <begin position="232"/>
        <end position="258"/>
    </location>
</feature>
<dbReference type="InterPro" id="IPR050799">
    <property type="entry name" value="ZIP_Transporter"/>
</dbReference>
<dbReference type="OrthoDB" id="5974934at2759"/>
<dbReference type="GO" id="GO:0005886">
    <property type="term" value="C:plasma membrane"/>
    <property type="evidence" value="ECO:0007669"/>
    <property type="project" value="TreeGrafter"/>
</dbReference>
<feature type="domain" description="Zinc transporter ZIP4/12 EF-hand" evidence="9">
    <location>
        <begin position="308"/>
        <end position="416"/>
    </location>
</feature>
<keyword evidence="5 7" id="KW-0472">Membrane</keyword>
<dbReference type="GO" id="GO:0071578">
    <property type="term" value="P:zinc ion import across plasma membrane"/>
    <property type="evidence" value="ECO:0007669"/>
    <property type="project" value="TreeGrafter"/>
</dbReference>
<dbReference type="GO" id="GO:0140410">
    <property type="term" value="F:monoatomic cation:bicarbonate symporter activity"/>
    <property type="evidence" value="ECO:0007669"/>
    <property type="project" value="TreeGrafter"/>
</dbReference>
<dbReference type="PANTHER" id="PTHR12191">
    <property type="entry name" value="SOLUTE CARRIER FAMILY 39"/>
    <property type="match status" value="1"/>
</dbReference>
<dbReference type="InterPro" id="IPR003689">
    <property type="entry name" value="ZIP"/>
</dbReference>
<evidence type="ECO:0000256" key="4">
    <source>
        <dbReference type="ARBA" id="ARBA00022989"/>
    </source>
</evidence>
<name>A0A3M6TLT4_POCDA</name>
<evidence type="ECO:0000313" key="11">
    <source>
        <dbReference type="Proteomes" id="UP000275408"/>
    </source>
</evidence>
<evidence type="ECO:0000259" key="9">
    <source>
        <dbReference type="Pfam" id="PF21116"/>
    </source>
</evidence>
<feature type="transmembrane region" description="Helical" evidence="7">
    <location>
        <begin position="781"/>
        <end position="803"/>
    </location>
</feature>
<evidence type="ECO:0000256" key="6">
    <source>
        <dbReference type="SAM" id="MobiDB-lite"/>
    </source>
</evidence>
<comment type="similarity">
    <text evidence="2">Belongs to the ZIP transporter (TC 2.A.5) family.</text>
</comment>
<organism evidence="10 11">
    <name type="scientific">Pocillopora damicornis</name>
    <name type="common">Cauliflower coral</name>
    <name type="synonym">Millepora damicornis</name>
    <dbReference type="NCBI Taxonomy" id="46731"/>
    <lineage>
        <taxon>Eukaryota</taxon>
        <taxon>Metazoa</taxon>
        <taxon>Cnidaria</taxon>
        <taxon>Anthozoa</taxon>
        <taxon>Hexacorallia</taxon>
        <taxon>Scleractinia</taxon>
        <taxon>Astrocoeniina</taxon>
        <taxon>Pocilloporidae</taxon>
        <taxon>Pocillopora</taxon>
    </lineage>
</organism>
<feature type="chain" id="PRO_5018143038" description="Zinc transporter ZIP4/12 EF-hand domain-containing protein" evidence="8">
    <location>
        <begin position="23"/>
        <end position="848"/>
    </location>
</feature>
<evidence type="ECO:0000256" key="7">
    <source>
        <dbReference type="SAM" id="Phobius"/>
    </source>
</evidence>
<reference evidence="10 11" key="1">
    <citation type="journal article" date="2018" name="Sci. Rep.">
        <title>Comparative analysis of the Pocillopora damicornis genome highlights role of immune system in coral evolution.</title>
        <authorList>
            <person name="Cunning R."/>
            <person name="Bay R.A."/>
            <person name="Gillette P."/>
            <person name="Baker A.C."/>
            <person name="Traylor-Knowles N."/>
        </authorList>
    </citation>
    <scope>NUCLEOTIDE SEQUENCE [LARGE SCALE GENOMIC DNA]</scope>
    <source>
        <strain evidence="10">RSMAS</strain>
        <tissue evidence="10">Whole animal</tissue>
    </source>
</reference>
<comment type="caution">
    <text evidence="10">The sequence shown here is derived from an EMBL/GenBank/DDBJ whole genome shotgun (WGS) entry which is preliminary data.</text>
</comment>
<evidence type="ECO:0000256" key="2">
    <source>
        <dbReference type="ARBA" id="ARBA00006939"/>
    </source>
</evidence>
<evidence type="ECO:0000256" key="1">
    <source>
        <dbReference type="ARBA" id="ARBA00004141"/>
    </source>
</evidence>
<feature type="signal peptide" evidence="8">
    <location>
        <begin position="1"/>
        <end position="22"/>
    </location>
</feature>
<protein>
    <recommendedName>
        <fullName evidence="9">Zinc transporter ZIP4/12 EF-hand domain-containing protein</fullName>
    </recommendedName>
</protein>
<evidence type="ECO:0000313" key="10">
    <source>
        <dbReference type="EMBL" id="RMX42373.1"/>
    </source>
</evidence>
<feature type="transmembrane region" description="Helical" evidence="7">
    <location>
        <begin position="815"/>
        <end position="839"/>
    </location>
</feature>
<keyword evidence="8" id="KW-0732">Signal</keyword>
<dbReference type="EMBL" id="RCHS01003371">
    <property type="protein sequence ID" value="RMX42373.1"/>
    <property type="molecule type" value="Genomic_DNA"/>
</dbReference>
<feature type="transmembrane region" description="Helical" evidence="7">
    <location>
        <begin position="436"/>
        <end position="462"/>
    </location>
</feature>
<feature type="transmembrane region" description="Helical" evidence="7">
    <location>
        <begin position="755"/>
        <end position="775"/>
    </location>
</feature>
<dbReference type="Pfam" id="PF02535">
    <property type="entry name" value="Zip"/>
    <property type="match status" value="1"/>
</dbReference>
<feature type="region of interest" description="Disordered" evidence="6">
    <location>
        <begin position="635"/>
        <end position="667"/>
    </location>
</feature>
<feature type="transmembrane region" description="Helical" evidence="7">
    <location>
        <begin position="469"/>
        <end position="490"/>
    </location>
</feature>
<keyword evidence="3 7" id="KW-0812">Transmembrane</keyword>
<evidence type="ECO:0000256" key="5">
    <source>
        <dbReference type="ARBA" id="ARBA00023136"/>
    </source>
</evidence>
<dbReference type="GO" id="GO:0030003">
    <property type="term" value="P:intracellular monoatomic cation homeostasis"/>
    <property type="evidence" value="ECO:0007669"/>
    <property type="project" value="TreeGrafter"/>
</dbReference>
<feature type="compositionally biased region" description="Low complexity" evidence="6">
    <location>
        <begin position="346"/>
        <end position="356"/>
    </location>
</feature>
<proteinExistence type="inferred from homology"/>
<feature type="transmembrane region" description="Helical" evidence="7">
    <location>
        <begin position="515"/>
        <end position="540"/>
    </location>
</feature>
<dbReference type="InterPro" id="IPR049406">
    <property type="entry name" value="ZIP4_12_EF-hand"/>
</dbReference>
<sequence>MISKEIILLLCFYFSLRFLVRAHELPKQEHEHYSFTALQETLNGEVLLSDDVNRLLSKLHFWNCSDSSARIHHRTCLSTTDVFNYAGSSVTQLNSSEFVEISPMIVYCLLPAPEKNPGRCSPPKNHSELYNFFARNVSQHGEHGNITHEALDEILDKINSTIGKHLTKKKVVVVVGAMTVMKAIQRERVAVEDCSFQGTFGDSSEIVSVVRKDMACGGCFSAEDIVKEIEEEKDHHHEEEKDHHHEGEDHHHEEEEKTLDLGDFQNACASIVLHLVQGYCIEEAHGHNETSSLPSREFFMNELFENKTRLLEEDLEAIMKVLKIGKVESSGGEDSHGHNHRRRRSAGSLLSSSLESKTSHSVHRREVDDHAHAHETGTCYSLDDMLTVFDIDHETGADKFDFKELCPAFIQQAKSGHCNEAAPTAVPNTDKDMGKIWGYGFVSVTIISITSLAGVATIPFFGKSMYKKVLATLVALAIGTLTGDSLLHLLPHAFGLHAHEEEGAGHESHEEDNGFVWKALVVLVSIYAFFLFETLMHLCLKSKIGEHSHSHVDVELPGPSSRHMSFKKERKCSRLERREGVPPIANDHEEKPPMGNGDIVLTNVDGPAACYISSPSCTFYSHCVYEYVSSSDTEGGDYQNAKGEVNGDALPQDASGKPKKSLKHSLSRRSVFSDEEGMRKPLKKISAVAWMIIIGDTLHNISDGLAIGAAFAEGGSSGISGGISTSIAVFCHELPHELGDFAVLLSAGMSVKMALVANFLSALSCYIGLAIGISVGQQADVRFWIFAIAAGIFLYVSLVDMLPDLMHSESLQTEPVVTFACQNFGILLGIAIMLVISLYEEDLMDLNW</sequence>
<feature type="region of interest" description="Disordered" evidence="6">
    <location>
        <begin position="328"/>
        <end position="370"/>
    </location>
</feature>
<comment type="subcellular location">
    <subcellularLocation>
        <location evidence="1">Membrane</location>
        <topology evidence="1">Multi-pass membrane protein</topology>
    </subcellularLocation>
</comment>
<keyword evidence="4 7" id="KW-1133">Transmembrane helix</keyword>
<evidence type="ECO:0000256" key="3">
    <source>
        <dbReference type="ARBA" id="ARBA00022692"/>
    </source>
</evidence>
<dbReference type="GO" id="GO:0005385">
    <property type="term" value="F:zinc ion transmembrane transporter activity"/>
    <property type="evidence" value="ECO:0007669"/>
    <property type="project" value="TreeGrafter"/>
</dbReference>
<gene>
    <name evidence="10" type="ORF">pdam_00004861</name>
</gene>
<feature type="compositionally biased region" description="Basic residues" evidence="6">
    <location>
        <begin position="657"/>
        <end position="667"/>
    </location>
</feature>
<accession>A0A3M6TLT4</accession>